<dbReference type="InterPro" id="IPR036901">
    <property type="entry name" value="Asp/Orn_carbamoylTrfase_sf"/>
</dbReference>
<dbReference type="GO" id="GO:0006520">
    <property type="term" value="P:amino acid metabolic process"/>
    <property type="evidence" value="ECO:0007669"/>
    <property type="project" value="InterPro"/>
</dbReference>
<feature type="binding site" evidence="7">
    <location>
        <position position="264"/>
    </location>
    <ligand>
        <name>carbamoyl phosphate</name>
        <dbReference type="ChEBI" id="CHEBI:58228"/>
    </ligand>
</feature>
<dbReference type="UniPathway" id="UPA00070">
    <property type="reaction ID" value="UER00116"/>
</dbReference>
<dbReference type="PRINTS" id="PR00100">
    <property type="entry name" value="AOTCASE"/>
</dbReference>
<dbReference type="InterPro" id="IPR002082">
    <property type="entry name" value="Asp_carbamoyltransf"/>
</dbReference>
<dbReference type="NCBIfam" id="NF002032">
    <property type="entry name" value="PRK00856.1"/>
    <property type="match status" value="1"/>
</dbReference>
<evidence type="ECO:0000313" key="12">
    <source>
        <dbReference type="Proteomes" id="UP000194903"/>
    </source>
</evidence>
<comment type="subunit">
    <text evidence="7">Heterododecamer (2C3:3R2) of six catalytic PyrB chains organized as two trimers (C3), and six regulatory PyrI chains organized as three dimers (R2).</text>
</comment>
<evidence type="ECO:0000259" key="10">
    <source>
        <dbReference type="Pfam" id="PF02748"/>
    </source>
</evidence>
<dbReference type="PANTHER" id="PTHR45753">
    <property type="entry name" value="ORNITHINE CARBAMOYLTRANSFERASE, MITOCHONDRIAL"/>
    <property type="match status" value="1"/>
</dbReference>
<dbReference type="InterPro" id="IPR006131">
    <property type="entry name" value="Asp_carbamoyltransf_Asp/Orn-bd"/>
</dbReference>
<dbReference type="AlphaFoldDB" id="A0A252F760"/>
<evidence type="ECO:0000256" key="2">
    <source>
        <dbReference type="ARBA" id="ARBA00008896"/>
    </source>
</evidence>
<dbReference type="InterPro" id="IPR036792">
    <property type="entry name" value="Asp_carbatrfase_reg_C_sf"/>
</dbReference>
<dbReference type="HAMAP" id="MF_00001">
    <property type="entry name" value="Asp_carb_tr"/>
    <property type="match status" value="1"/>
</dbReference>
<feature type="domain" description="Aspartate/ornithine carbamoyltransferase Asp/Orn-binding" evidence="8">
    <location>
        <begin position="149"/>
        <end position="298"/>
    </location>
</feature>
<feature type="binding site" evidence="7">
    <location>
        <position position="51"/>
    </location>
    <ligand>
        <name>carbamoyl phosphate</name>
        <dbReference type="ChEBI" id="CHEBI:58228"/>
    </ligand>
</feature>
<dbReference type="Pfam" id="PF00185">
    <property type="entry name" value="OTCace"/>
    <property type="match status" value="1"/>
</dbReference>
<feature type="binding site" evidence="7">
    <location>
        <position position="129"/>
    </location>
    <ligand>
        <name>carbamoyl phosphate</name>
        <dbReference type="ChEBI" id="CHEBI:58228"/>
    </ligand>
</feature>
<accession>A0A252F760</accession>
<gene>
    <name evidence="7" type="primary">pyrB</name>
    <name evidence="11" type="ORF">CBW42_03370</name>
</gene>
<dbReference type="InterPro" id="IPR020542">
    <property type="entry name" value="Asp_carbamoyltrfase_reg_C"/>
</dbReference>
<feature type="binding site" evidence="7">
    <location>
        <position position="224"/>
    </location>
    <ligand>
        <name>L-aspartate</name>
        <dbReference type="ChEBI" id="CHEBI:29991"/>
    </ligand>
</feature>
<evidence type="ECO:0000256" key="6">
    <source>
        <dbReference type="ARBA" id="ARBA00048859"/>
    </source>
</evidence>
<feature type="binding site" evidence="7">
    <location>
        <position position="132"/>
    </location>
    <ligand>
        <name>carbamoyl phosphate</name>
        <dbReference type="ChEBI" id="CHEBI:58228"/>
    </ligand>
</feature>
<proteinExistence type="inferred from homology"/>
<feature type="domain" description="Aspartate/ornithine carbamoyltransferase carbamoyl-P binding" evidence="9">
    <location>
        <begin position="2"/>
        <end position="141"/>
    </location>
</feature>
<comment type="caution">
    <text evidence="11">The sequence shown here is derived from an EMBL/GenBank/DDBJ whole genome shotgun (WGS) entry which is preliminary data.</text>
</comment>
<dbReference type="NCBIfam" id="TIGR00670">
    <property type="entry name" value="asp_carb_tr"/>
    <property type="match status" value="1"/>
</dbReference>
<comment type="similarity">
    <text evidence="2 7">Belongs to the aspartate/ornithine carbamoyltransferase superfamily. ATCase family.</text>
</comment>
<comment type="function">
    <text evidence="5 7">Catalyzes the condensation of carbamoyl phosphate and aspartate to form carbamoyl aspartate and inorganic phosphate, the committed step in the de novo pyrimidine nucleotide biosynthesis pathway.</text>
</comment>
<keyword evidence="3 7" id="KW-0808">Transferase</keyword>
<evidence type="ECO:0000259" key="8">
    <source>
        <dbReference type="Pfam" id="PF00185"/>
    </source>
</evidence>
<feature type="binding site" evidence="7">
    <location>
        <position position="101"/>
    </location>
    <ligand>
        <name>carbamoyl phosphate</name>
        <dbReference type="ChEBI" id="CHEBI:58228"/>
    </ligand>
</feature>
<dbReference type="InterPro" id="IPR006130">
    <property type="entry name" value="Asp/Orn_carbamoylTrfase"/>
</dbReference>
<name>A0A252F760_9FIRM</name>
<dbReference type="GO" id="GO:0004070">
    <property type="term" value="F:aspartate carbamoyltransferase activity"/>
    <property type="evidence" value="ECO:0007669"/>
    <property type="project" value="UniProtKB-UniRule"/>
</dbReference>
<keyword evidence="4 7" id="KW-0665">Pyrimidine biosynthesis</keyword>
<dbReference type="Proteomes" id="UP000194903">
    <property type="component" value="Unassembled WGS sequence"/>
</dbReference>
<evidence type="ECO:0000256" key="5">
    <source>
        <dbReference type="ARBA" id="ARBA00043884"/>
    </source>
</evidence>
<evidence type="ECO:0000256" key="3">
    <source>
        <dbReference type="ARBA" id="ARBA00022679"/>
    </source>
</evidence>
<evidence type="ECO:0000259" key="9">
    <source>
        <dbReference type="Pfam" id="PF02729"/>
    </source>
</evidence>
<dbReference type="Pfam" id="PF02729">
    <property type="entry name" value="OTCace_N"/>
    <property type="match status" value="1"/>
</dbReference>
<dbReference type="EC" id="2.1.3.2" evidence="7"/>
<evidence type="ECO:0000313" key="11">
    <source>
        <dbReference type="EMBL" id="OUM21615.1"/>
    </source>
</evidence>
<dbReference type="GO" id="GO:0016597">
    <property type="term" value="F:amino acid binding"/>
    <property type="evidence" value="ECO:0007669"/>
    <property type="project" value="InterPro"/>
</dbReference>
<dbReference type="FunFam" id="3.40.50.1370:FF:000002">
    <property type="entry name" value="Aspartate carbamoyltransferase 2"/>
    <property type="match status" value="1"/>
</dbReference>
<feature type="binding site" evidence="7">
    <location>
        <position position="162"/>
    </location>
    <ligand>
        <name>L-aspartate</name>
        <dbReference type="ChEBI" id="CHEBI:29991"/>
    </ligand>
</feature>
<evidence type="ECO:0000256" key="1">
    <source>
        <dbReference type="ARBA" id="ARBA00004852"/>
    </source>
</evidence>
<dbReference type="Gene3D" id="3.40.50.1370">
    <property type="entry name" value="Aspartate/ornithine carbamoyltransferase"/>
    <property type="match status" value="2"/>
</dbReference>
<protein>
    <recommendedName>
        <fullName evidence="7">Aspartate carbamoyltransferase</fullName>
        <ecNumber evidence="7">2.1.3.2</ecNumber>
    </recommendedName>
    <alternativeName>
        <fullName evidence="7">Aspartate transcarbamylase</fullName>
        <shortName evidence="7">ATCase</shortName>
    </alternativeName>
</protein>
<dbReference type="SUPFAM" id="SSF53671">
    <property type="entry name" value="Aspartate/ornithine carbamoyltransferase"/>
    <property type="match status" value="1"/>
</dbReference>
<dbReference type="PRINTS" id="PR00101">
    <property type="entry name" value="ATCASE"/>
</dbReference>
<reference evidence="11 12" key="1">
    <citation type="submission" date="2017-05" db="EMBL/GenBank/DDBJ databases">
        <title>Butyricicoccus porcorum sp. nov. a butyrate-producing bacterium from the swine intestinal tract.</title>
        <authorList>
            <person name="Trachsel J."/>
            <person name="Humphrey S."/>
            <person name="Allen H.K."/>
        </authorList>
    </citation>
    <scope>NUCLEOTIDE SEQUENCE [LARGE SCALE GENOMIC DNA]</scope>
    <source>
        <strain evidence="11">BB10</strain>
    </source>
</reference>
<dbReference type="GO" id="GO:0006207">
    <property type="term" value="P:'de novo' pyrimidine nucleobase biosynthetic process"/>
    <property type="evidence" value="ECO:0007669"/>
    <property type="project" value="InterPro"/>
</dbReference>
<dbReference type="PROSITE" id="PS00097">
    <property type="entry name" value="CARBAMOYLTRANSFERASE"/>
    <property type="match status" value="1"/>
</dbReference>
<dbReference type="EMBL" id="NHOC01000002">
    <property type="protein sequence ID" value="OUM21615.1"/>
    <property type="molecule type" value="Genomic_DNA"/>
</dbReference>
<comment type="catalytic activity">
    <reaction evidence="6 7">
        <text>carbamoyl phosphate + L-aspartate = N-carbamoyl-L-aspartate + phosphate + H(+)</text>
        <dbReference type="Rhea" id="RHEA:20013"/>
        <dbReference type="ChEBI" id="CHEBI:15378"/>
        <dbReference type="ChEBI" id="CHEBI:29991"/>
        <dbReference type="ChEBI" id="CHEBI:32814"/>
        <dbReference type="ChEBI" id="CHEBI:43474"/>
        <dbReference type="ChEBI" id="CHEBI:58228"/>
        <dbReference type="EC" id="2.1.3.2"/>
    </reaction>
</comment>
<comment type="pathway">
    <text evidence="1 7">Pyrimidine metabolism; UMP biosynthesis via de novo pathway; (S)-dihydroorotate from bicarbonate: step 2/3.</text>
</comment>
<feature type="binding site" evidence="7">
    <location>
        <position position="80"/>
    </location>
    <ligand>
        <name>L-aspartate</name>
        <dbReference type="ChEBI" id="CHEBI:29991"/>
    </ligand>
</feature>
<dbReference type="OrthoDB" id="9774690at2"/>
<evidence type="ECO:0000256" key="7">
    <source>
        <dbReference type="HAMAP-Rule" id="MF_00001"/>
    </source>
</evidence>
<sequence length="366" mass="42090">MRHINDLSDLTMEEFRELYKLTSNIIDRPEGYTEACRGKVLGSLFYEPSTRTNLSFSTAMMRLGGSVVGFSNPNSSSTAKGETLKDTITMVSNYADIIVMRNPNEGAAKAASLFSEVPVINAGDGGHLHPTQTLTDMTTILRLRGSADNMKIGICGDLKYGRTVHSLIHFLANYENVQFYLIAPRELAIPEYLRQFMNEHKMKFYEVSGLEPVIPMLDVLYMTRIQRERFADIDVYESLRGIYCLTAAKLRDAKKDLLIMHPLPRVDEIAQDVDDDPRAVYFDQARFGMYARMALLLTLSKQPRIHMPKNIPGRPNLRCTNPKCITRKETYLPMETHRTREGERCIYCDQLVEYRRMRKFNMDYEY</sequence>
<keyword evidence="12" id="KW-1185">Reference proteome</keyword>
<dbReference type="SUPFAM" id="SSF57825">
    <property type="entry name" value="Aspartate carbamoyltransferase, Regulatory-chain, C-terminal domain"/>
    <property type="match status" value="1"/>
</dbReference>
<feature type="domain" description="Aspartate carbamoyltransferase regulatory subunit C-terminal" evidence="10">
    <location>
        <begin position="317"/>
        <end position="354"/>
    </location>
</feature>
<dbReference type="RefSeq" id="WP_087017736.1">
    <property type="nucleotide sequence ID" value="NZ_CP178353.1"/>
</dbReference>
<organism evidence="11 12">
    <name type="scientific">Butyricicoccus porcorum</name>
    <dbReference type="NCBI Taxonomy" id="1945634"/>
    <lineage>
        <taxon>Bacteria</taxon>
        <taxon>Bacillati</taxon>
        <taxon>Bacillota</taxon>
        <taxon>Clostridia</taxon>
        <taxon>Eubacteriales</taxon>
        <taxon>Butyricicoccaceae</taxon>
        <taxon>Butyricicoccus</taxon>
    </lineage>
</organism>
<feature type="binding site" evidence="7">
    <location>
        <position position="263"/>
    </location>
    <ligand>
        <name>carbamoyl phosphate</name>
        <dbReference type="ChEBI" id="CHEBI:58228"/>
    </ligand>
</feature>
<evidence type="ECO:0000256" key="4">
    <source>
        <dbReference type="ARBA" id="ARBA00022975"/>
    </source>
</evidence>
<dbReference type="Gene3D" id="2.30.30.20">
    <property type="entry name" value="Aspartate carbamoyltransferase regulatory subunit, C-terminal domain"/>
    <property type="match status" value="1"/>
</dbReference>
<dbReference type="GO" id="GO:0044205">
    <property type="term" value="P:'de novo' UMP biosynthetic process"/>
    <property type="evidence" value="ECO:0007669"/>
    <property type="project" value="UniProtKB-UniRule"/>
</dbReference>
<feature type="binding site" evidence="7">
    <location>
        <position position="52"/>
    </location>
    <ligand>
        <name>carbamoyl phosphate</name>
        <dbReference type="ChEBI" id="CHEBI:58228"/>
    </ligand>
</feature>
<dbReference type="PANTHER" id="PTHR45753:SF6">
    <property type="entry name" value="ASPARTATE CARBAMOYLTRANSFERASE"/>
    <property type="match status" value="1"/>
</dbReference>
<dbReference type="Pfam" id="PF02748">
    <property type="entry name" value="PyrI_C"/>
    <property type="match status" value="1"/>
</dbReference>
<dbReference type="InterPro" id="IPR006132">
    <property type="entry name" value="Asp/Orn_carbamoyltranf_P-bd"/>
</dbReference>